<reference evidence="1 2" key="1">
    <citation type="submission" date="2015-01" db="EMBL/GenBank/DDBJ databases">
        <title>Evolution of Trichinella species and genotypes.</title>
        <authorList>
            <person name="Korhonen P.K."/>
            <person name="Edoardo P."/>
            <person name="Giuseppe L.R."/>
            <person name="Gasser R.B."/>
        </authorList>
    </citation>
    <scope>NUCLEOTIDE SEQUENCE [LARGE SCALE GENOMIC DNA]</scope>
    <source>
        <strain evidence="1">ISS1980</strain>
    </source>
</reference>
<feature type="non-terminal residue" evidence="1">
    <location>
        <position position="1"/>
    </location>
</feature>
<keyword evidence="2" id="KW-1185">Reference proteome</keyword>
<comment type="caution">
    <text evidence="1">The sequence shown here is derived from an EMBL/GenBank/DDBJ whole genome shotgun (WGS) entry which is preliminary data.</text>
</comment>
<dbReference type="Proteomes" id="UP000054843">
    <property type="component" value="Unassembled WGS sequence"/>
</dbReference>
<organism evidence="1 2">
    <name type="scientific">Trichinella papuae</name>
    <dbReference type="NCBI Taxonomy" id="268474"/>
    <lineage>
        <taxon>Eukaryota</taxon>
        <taxon>Metazoa</taxon>
        <taxon>Ecdysozoa</taxon>
        <taxon>Nematoda</taxon>
        <taxon>Enoplea</taxon>
        <taxon>Dorylaimia</taxon>
        <taxon>Trichinellida</taxon>
        <taxon>Trichinellidae</taxon>
        <taxon>Trichinella</taxon>
    </lineage>
</organism>
<name>A0A0V1MDQ0_9BILA</name>
<proteinExistence type="predicted"/>
<gene>
    <name evidence="1" type="ORF">T10_11535</name>
</gene>
<protein>
    <submittedName>
        <fullName evidence="1">Uncharacterized protein</fullName>
    </submittedName>
</protein>
<dbReference type="AlphaFoldDB" id="A0A0V1MDQ0"/>
<dbReference type="EMBL" id="JYDO01000122">
    <property type="protein sequence ID" value="KRZ70040.1"/>
    <property type="molecule type" value="Genomic_DNA"/>
</dbReference>
<evidence type="ECO:0000313" key="2">
    <source>
        <dbReference type="Proteomes" id="UP000054843"/>
    </source>
</evidence>
<accession>A0A0V1MDQ0</accession>
<evidence type="ECO:0000313" key="1">
    <source>
        <dbReference type="EMBL" id="KRZ70040.1"/>
    </source>
</evidence>
<sequence>LIMKTRTLADRKWRTSSGIEIIQKRKQLSTTSLERKLAKRFNCTCDTSCISSEIMHHCNSSRHRPAFKLL</sequence>